<evidence type="ECO:0000313" key="1">
    <source>
        <dbReference type="EMBL" id="KAE9384292.1"/>
    </source>
</evidence>
<sequence>MRQRVYGKRLDWVAKIEQEHAATIKNFRFNGGDLVLARNTRVEKTFTRKNRMRYMGPLIVIRRNRGGSYVVAEMDGTVLRGKIGAFRCLPHIAQYNPIELPDNIHELINLLEEQLKTMVEEDEKMEPNGQHYIFNAIPNLRLPEDDNDD</sequence>
<keyword evidence="2" id="KW-1185">Reference proteome</keyword>
<protein>
    <submittedName>
        <fullName evidence="1">Uncharacterized protein</fullName>
    </submittedName>
</protein>
<accession>A0A6A4GFE1</accession>
<dbReference type="AlphaFoldDB" id="A0A6A4GFE1"/>
<dbReference type="OrthoDB" id="8023605at2759"/>
<reference evidence="1" key="1">
    <citation type="journal article" date="2019" name="Environ. Microbiol.">
        <title>Fungal ecological strategies reflected in gene transcription - a case study of two litter decomposers.</title>
        <authorList>
            <person name="Barbi F."/>
            <person name="Kohler A."/>
            <person name="Barry K."/>
            <person name="Baskaran P."/>
            <person name="Daum C."/>
            <person name="Fauchery L."/>
            <person name="Ihrmark K."/>
            <person name="Kuo A."/>
            <person name="LaButti K."/>
            <person name="Lipzen A."/>
            <person name="Morin E."/>
            <person name="Grigoriev I.V."/>
            <person name="Henrissat B."/>
            <person name="Lindahl B."/>
            <person name="Martin F."/>
        </authorList>
    </citation>
    <scope>NUCLEOTIDE SEQUENCE</scope>
    <source>
        <strain evidence="1">JB14</strain>
    </source>
</reference>
<organism evidence="1 2">
    <name type="scientific">Gymnopus androsaceus JB14</name>
    <dbReference type="NCBI Taxonomy" id="1447944"/>
    <lineage>
        <taxon>Eukaryota</taxon>
        <taxon>Fungi</taxon>
        <taxon>Dikarya</taxon>
        <taxon>Basidiomycota</taxon>
        <taxon>Agaricomycotina</taxon>
        <taxon>Agaricomycetes</taxon>
        <taxon>Agaricomycetidae</taxon>
        <taxon>Agaricales</taxon>
        <taxon>Marasmiineae</taxon>
        <taxon>Omphalotaceae</taxon>
        <taxon>Gymnopus</taxon>
    </lineage>
</organism>
<gene>
    <name evidence="1" type="ORF">BT96DRAFT_842475</name>
</gene>
<dbReference type="EMBL" id="ML770176">
    <property type="protein sequence ID" value="KAE9384292.1"/>
    <property type="molecule type" value="Genomic_DNA"/>
</dbReference>
<evidence type="ECO:0000313" key="2">
    <source>
        <dbReference type="Proteomes" id="UP000799118"/>
    </source>
</evidence>
<proteinExistence type="predicted"/>
<name>A0A6A4GFE1_9AGAR</name>
<dbReference type="Proteomes" id="UP000799118">
    <property type="component" value="Unassembled WGS sequence"/>
</dbReference>